<evidence type="ECO:0000313" key="2">
    <source>
        <dbReference type="EMBL" id="GLX83871.1"/>
    </source>
</evidence>
<accession>A0ABQ6HBN5</accession>
<comment type="caution">
    <text evidence="2">The sequence shown here is derived from an EMBL/GenBank/DDBJ whole genome shotgun (WGS) entry which is preliminary data.</text>
</comment>
<dbReference type="PANTHER" id="PTHR30105:SF2">
    <property type="entry name" value="DIVERGENT POLYSACCHARIDE DEACETYLASE SUPERFAMILY"/>
    <property type="match status" value="1"/>
</dbReference>
<evidence type="ECO:0000256" key="1">
    <source>
        <dbReference type="SAM" id="SignalP"/>
    </source>
</evidence>
<proteinExistence type="predicted"/>
<dbReference type="PANTHER" id="PTHR30105">
    <property type="entry name" value="UNCHARACTERIZED YIBQ-RELATED"/>
    <property type="match status" value="1"/>
</dbReference>
<name>A0ABQ6HBN5_9GAMM</name>
<feature type="chain" id="PRO_5046459559" description="Divergent polysaccharide deacetylase family protein" evidence="1">
    <location>
        <begin position="20"/>
        <end position="248"/>
    </location>
</feature>
<dbReference type="SUPFAM" id="SSF88713">
    <property type="entry name" value="Glycoside hydrolase/deacetylase"/>
    <property type="match status" value="1"/>
</dbReference>
<protein>
    <recommendedName>
        <fullName evidence="4">Divergent polysaccharide deacetylase family protein</fullName>
    </recommendedName>
</protein>
<dbReference type="Proteomes" id="UP001157134">
    <property type="component" value="Unassembled WGS sequence"/>
</dbReference>
<evidence type="ECO:0008006" key="4">
    <source>
        <dbReference type="Google" id="ProtNLM"/>
    </source>
</evidence>
<evidence type="ECO:0000313" key="3">
    <source>
        <dbReference type="Proteomes" id="UP001157134"/>
    </source>
</evidence>
<sequence length="248" mass="27649">MRIFFLITFICLLLVPAHAGQVAIIIDDIGYRKTDEHALTLPGNVSYAFLPHTPFAKELALQVNQSKKDVLLHIPMEATSGKLLGPGAITSDMDDDLINHKLSLALDEIPFAVGINNHMGSHLTKLRKPMASTMKFLKRHKLFFVDSMTTPQTKTRALAHIYEVPHLHRHVFLDNHTNADYIEKQFNQLVEKAKRSEFAIGIAHPHPETIKALKSLLPTLSNHNIELVPISSLFANADSSNSKVAISE</sequence>
<dbReference type="CDD" id="cd10936">
    <property type="entry name" value="CE4_DAC2"/>
    <property type="match status" value="1"/>
</dbReference>
<organism evidence="2 3">
    <name type="scientific">Thalassotalea loyana</name>
    <dbReference type="NCBI Taxonomy" id="280483"/>
    <lineage>
        <taxon>Bacteria</taxon>
        <taxon>Pseudomonadati</taxon>
        <taxon>Pseudomonadota</taxon>
        <taxon>Gammaproteobacteria</taxon>
        <taxon>Alteromonadales</taxon>
        <taxon>Colwelliaceae</taxon>
        <taxon>Thalassotalea</taxon>
    </lineage>
</organism>
<gene>
    <name evidence="2" type="primary">yibQ</name>
    <name evidence="2" type="ORF">tloyanaT_01230</name>
</gene>
<reference evidence="2 3" key="1">
    <citation type="submission" date="2023-03" db="EMBL/GenBank/DDBJ databases">
        <title>Thalassotalea loyana LMG 22536T draft genome sequence.</title>
        <authorList>
            <person name="Sawabe T."/>
        </authorList>
    </citation>
    <scope>NUCLEOTIDE SEQUENCE [LARGE SCALE GENOMIC DNA]</scope>
    <source>
        <strain evidence="2 3">LMG 22536</strain>
    </source>
</reference>
<keyword evidence="1" id="KW-0732">Signal</keyword>
<feature type="signal peptide" evidence="1">
    <location>
        <begin position="1"/>
        <end position="19"/>
    </location>
</feature>
<dbReference type="InterPro" id="IPR006837">
    <property type="entry name" value="Divergent_DAC"/>
</dbReference>
<dbReference type="Gene3D" id="3.20.20.370">
    <property type="entry name" value="Glycoside hydrolase/deacetylase"/>
    <property type="match status" value="1"/>
</dbReference>
<keyword evidence="3" id="KW-1185">Reference proteome</keyword>
<dbReference type="EMBL" id="BSSV01000001">
    <property type="protein sequence ID" value="GLX83871.1"/>
    <property type="molecule type" value="Genomic_DNA"/>
</dbReference>
<dbReference type="Pfam" id="PF04748">
    <property type="entry name" value="Polysacc_deac_2"/>
    <property type="match status" value="1"/>
</dbReference>
<dbReference type="InterPro" id="IPR011330">
    <property type="entry name" value="Glyco_hydro/deAcase_b/a-brl"/>
</dbReference>